<protein>
    <submittedName>
        <fullName evidence="2">Uncharacterized protein</fullName>
    </submittedName>
</protein>
<sequence length="515" mass="57494">MDPRVEECTPALPVEILEKVLGELCFEAFPSYQVNMEDVDTTPLSDQVALDAAFKCSLASHFFRARLFPYIFYRSTISTLDSLKDLLSLMQSNPSIATHIKCLQLHERNTSSTCNTSSSPASSSDSEQESPPETPQKEIKLGLGADSPTWLISSSNDDPAHMCSLLLTISATSALRELSIIQCISDGDSSMDYPRVSKPFPGPPPLHSALSRLIPQPQLRAVRLRGLMLAIDSIEWMRPTLEYFSADYIGIERDYFASSDGSVASWAPIVKYKFKQRVHQLPFRVVQLADGIPGEISRLPLRRRKALSRVGSKFLTPLPNLERLVFYSPIMDCNPGALDKWDILAPKLRTVSLNLNHGRSESLKSSRLKFDHLCVPGPFTTVEIDRFIGPGGNGLRYLKLKDKVPGNIGVFLSTHSSNVSKPCKLRTLKLVFKCANPSHHITPARPLWDHIKENIEWPGLDEVLAGPFFRHLREITVNVGRFGISANKALELESRLKSYLPLVQEAHRVSIRVEP</sequence>
<dbReference type="EMBL" id="ML210311">
    <property type="protein sequence ID" value="TFK20122.1"/>
    <property type="molecule type" value="Genomic_DNA"/>
</dbReference>
<evidence type="ECO:0000313" key="3">
    <source>
        <dbReference type="Proteomes" id="UP000307440"/>
    </source>
</evidence>
<feature type="region of interest" description="Disordered" evidence="1">
    <location>
        <begin position="111"/>
        <end position="140"/>
    </location>
</feature>
<feature type="compositionally biased region" description="Low complexity" evidence="1">
    <location>
        <begin position="111"/>
        <end position="131"/>
    </location>
</feature>
<proteinExistence type="predicted"/>
<accession>A0A5C3KJ75</accession>
<gene>
    <name evidence="2" type="ORF">FA15DRAFT_673796</name>
</gene>
<name>A0A5C3KJ75_COPMA</name>
<dbReference type="AlphaFoldDB" id="A0A5C3KJ75"/>
<evidence type="ECO:0000256" key="1">
    <source>
        <dbReference type="SAM" id="MobiDB-lite"/>
    </source>
</evidence>
<keyword evidence="3" id="KW-1185">Reference proteome</keyword>
<dbReference type="Proteomes" id="UP000307440">
    <property type="component" value="Unassembled WGS sequence"/>
</dbReference>
<reference evidence="2 3" key="1">
    <citation type="journal article" date="2019" name="Nat. Ecol. Evol.">
        <title>Megaphylogeny resolves global patterns of mushroom evolution.</title>
        <authorList>
            <person name="Varga T."/>
            <person name="Krizsan K."/>
            <person name="Foldi C."/>
            <person name="Dima B."/>
            <person name="Sanchez-Garcia M."/>
            <person name="Sanchez-Ramirez S."/>
            <person name="Szollosi G.J."/>
            <person name="Szarkandi J.G."/>
            <person name="Papp V."/>
            <person name="Albert L."/>
            <person name="Andreopoulos W."/>
            <person name="Angelini C."/>
            <person name="Antonin V."/>
            <person name="Barry K.W."/>
            <person name="Bougher N.L."/>
            <person name="Buchanan P."/>
            <person name="Buyck B."/>
            <person name="Bense V."/>
            <person name="Catcheside P."/>
            <person name="Chovatia M."/>
            <person name="Cooper J."/>
            <person name="Damon W."/>
            <person name="Desjardin D."/>
            <person name="Finy P."/>
            <person name="Geml J."/>
            <person name="Haridas S."/>
            <person name="Hughes K."/>
            <person name="Justo A."/>
            <person name="Karasinski D."/>
            <person name="Kautmanova I."/>
            <person name="Kiss B."/>
            <person name="Kocsube S."/>
            <person name="Kotiranta H."/>
            <person name="LaButti K.M."/>
            <person name="Lechner B.E."/>
            <person name="Liimatainen K."/>
            <person name="Lipzen A."/>
            <person name="Lukacs Z."/>
            <person name="Mihaltcheva S."/>
            <person name="Morgado L.N."/>
            <person name="Niskanen T."/>
            <person name="Noordeloos M.E."/>
            <person name="Ohm R.A."/>
            <person name="Ortiz-Santana B."/>
            <person name="Ovrebo C."/>
            <person name="Racz N."/>
            <person name="Riley R."/>
            <person name="Savchenko A."/>
            <person name="Shiryaev A."/>
            <person name="Soop K."/>
            <person name="Spirin V."/>
            <person name="Szebenyi C."/>
            <person name="Tomsovsky M."/>
            <person name="Tulloss R.E."/>
            <person name="Uehling J."/>
            <person name="Grigoriev I.V."/>
            <person name="Vagvolgyi C."/>
            <person name="Papp T."/>
            <person name="Martin F.M."/>
            <person name="Miettinen O."/>
            <person name="Hibbett D.S."/>
            <person name="Nagy L.G."/>
        </authorList>
    </citation>
    <scope>NUCLEOTIDE SEQUENCE [LARGE SCALE GENOMIC DNA]</scope>
    <source>
        <strain evidence="2 3">CBS 121175</strain>
    </source>
</reference>
<organism evidence="2 3">
    <name type="scientific">Coprinopsis marcescibilis</name>
    <name type="common">Agaric fungus</name>
    <name type="synonym">Psathyrella marcescibilis</name>
    <dbReference type="NCBI Taxonomy" id="230819"/>
    <lineage>
        <taxon>Eukaryota</taxon>
        <taxon>Fungi</taxon>
        <taxon>Dikarya</taxon>
        <taxon>Basidiomycota</taxon>
        <taxon>Agaricomycotina</taxon>
        <taxon>Agaricomycetes</taxon>
        <taxon>Agaricomycetidae</taxon>
        <taxon>Agaricales</taxon>
        <taxon>Agaricineae</taxon>
        <taxon>Psathyrellaceae</taxon>
        <taxon>Coprinopsis</taxon>
    </lineage>
</organism>
<evidence type="ECO:0000313" key="2">
    <source>
        <dbReference type="EMBL" id="TFK20122.1"/>
    </source>
</evidence>